<name>A0A923LMU4_9FIRM</name>
<evidence type="ECO:0000259" key="16">
    <source>
        <dbReference type="PROSITE" id="PS50885"/>
    </source>
</evidence>
<dbReference type="Gene3D" id="6.10.340.10">
    <property type="match status" value="1"/>
</dbReference>
<keyword evidence="9 17" id="KW-0418">Kinase</keyword>
<evidence type="ECO:0000256" key="7">
    <source>
        <dbReference type="ARBA" id="ARBA00022692"/>
    </source>
</evidence>
<evidence type="ECO:0000256" key="11">
    <source>
        <dbReference type="ARBA" id="ARBA00022989"/>
    </source>
</evidence>
<feature type="domain" description="HAMP" evidence="16">
    <location>
        <begin position="338"/>
        <end position="384"/>
    </location>
</feature>
<keyword evidence="11 14" id="KW-1133">Transmembrane helix</keyword>
<dbReference type="PROSITE" id="PS50109">
    <property type="entry name" value="HIS_KIN"/>
    <property type="match status" value="1"/>
</dbReference>
<dbReference type="Gene3D" id="3.30.565.10">
    <property type="entry name" value="Histidine kinase-like ATPase, C-terminal domain"/>
    <property type="match status" value="1"/>
</dbReference>
<dbReference type="EC" id="2.7.13.3" evidence="3"/>
<evidence type="ECO:0000256" key="1">
    <source>
        <dbReference type="ARBA" id="ARBA00000085"/>
    </source>
</evidence>
<evidence type="ECO:0000256" key="8">
    <source>
        <dbReference type="ARBA" id="ARBA00022741"/>
    </source>
</evidence>
<dbReference type="InterPro" id="IPR005467">
    <property type="entry name" value="His_kinase_dom"/>
</dbReference>
<evidence type="ECO:0000256" key="4">
    <source>
        <dbReference type="ARBA" id="ARBA00022475"/>
    </source>
</evidence>
<evidence type="ECO:0000256" key="12">
    <source>
        <dbReference type="ARBA" id="ARBA00023012"/>
    </source>
</evidence>
<evidence type="ECO:0000256" key="5">
    <source>
        <dbReference type="ARBA" id="ARBA00022553"/>
    </source>
</evidence>
<dbReference type="AlphaFoldDB" id="A0A923LMU4"/>
<comment type="subcellular location">
    <subcellularLocation>
        <location evidence="2">Cell membrane</location>
        <topology evidence="2">Multi-pass membrane protein</topology>
    </subcellularLocation>
</comment>
<evidence type="ECO:0000256" key="10">
    <source>
        <dbReference type="ARBA" id="ARBA00022840"/>
    </source>
</evidence>
<sequence length="617" mass="71092">MRQGIKHLRQKYMDLSFRRKLFLMFFLICALPIAVFQIVSMQISIRHLNTQIDTLMTENLHQTAERASLILDAYTAVIYQIYTDDTIEKDLSAYHDAGTMEQTALFFSMNEKIKQFAEIKSGIRCISLICRTGESITYDKQTGSVLDNIWRDYEDLREIEPYRLTHGRQGVTLIPTRLIQDNEDKTPLFFLGKDIYSSNHMDHGAVATVVMGISSNVLDEICQNGTEDNSSVSFIVDDSATLISFPDEYYLGSTIKDAKDACSLVQKGRIMDKEKQNLACSSYYDKETGFTFYNVYDYDAMMRPIMKVQWWYRLLLLLDLILVVLLVILVSSSFAGFLRKIIDGIHQVESGNFDVQIVIDRHDEFGQIGEHFNTMTKEVKTLMQEVVDISEKKNQAQIRALESQINPHFLYNTLDAINWMALDKEEDEISRMIGNLGFILRYTMNQSNAMVTVTEVERWLQSYVALYQLRYRHSFSFQISVEPEVAFVRIYKLLLQPVIENAILHGIKEVEGGMIRVDIGKTDGADKIYIIVEDNGCGMDEEKVERYNDRNRKPGPDEHIGLANVFERIELYYGEEGSWHITSVKGIGTTVEILLPYVTEEGISYDKSDREYEDRSH</sequence>
<accession>A0A923LMU4</accession>
<reference evidence="17" key="1">
    <citation type="submission" date="2020-08" db="EMBL/GenBank/DDBJ databases">
        <title>Genome public.</title>
        <authorList>
            <person name="Liu C."/>
            <person name="Sun Q."/>
        </authorList>
    </citation>
    <scope>NUCLEOTIDE SEQUENCE</scope>
    <source>
        <strain evidence="17">BX1005</strain>
    </source>
</reference>
<dbReference type="InterPro" id="IPR050640">
    <property type="entry name" value="Bact_2-comp_sensor_kinase"/>
</dbReference>
<keyword evidence="10" id="KW-0067">ATP-binding</keyword>
<comment type="catalytic activity">
    <reaction evidence="1">
        <text>ATP + protein L-histidine = ADP + protein N-phospho-L-histidine.</text>
        <dbReference type="EC" id="2.7.13.3"/>
    </reaction>
</comment>
<dbReference type="EMBL" id="JACOPH010000003">
    <property type="protein sequence ID" value="MBC5713613.1"/>
    <property type="molecule type" value="Genomic_DNA"/>
</dbReference>
<dbReference type="Pfam" id="PF02518">
    <property type="entry name" value="HATPase_c"/>
    <property type="match status" value="1"/>
</dbReference>
<dbReference type="CDD" id="cd06225">
    <property type="entry name" value="HAMP"/>
    <property type="match status" value="1"/>
</dbReference>
<gene>
    <name evidence="17" type="ORF">H8S17_05205</name>
</gene>
<dbReference type="SMART" id="SM00304">
    <property type="entry name" value="HAMP"/>
    <property type="match status" value="1"/>
</dbReference>
<comment type="caution">
    <text evidence="17">The sequence shown here is derived from an EMBL/GenBank/DDBJ whole genome shotgun (WGS) entry which is preliminary data.</text>
</comment>
<keyword evidence="7 14" id="KW-0812">Transmembrane</keyword>
<dbReference type="GO" id="GO:0005524">
    <property type="term" value="F:ATP binding"/>
    <property type="evidence" value="ECO:0007669"/>
    <property type="project" value="UniProtKB-KW"/>
</dbReference>
<dbReference type="SUPFAM" id="SSF55874">
    <property type="entry name" value="ATPase domain of HSP90 chaperone/DNA topoisomerase II/histidine kinase"/>
    <property type="match status" value="1"/>
</dbReference>
<dbReference type="InterPro" id="IPR003594">
    <property type="entry name" value="HATPase_dom"/>
</dbReference>
<dbReference type="GO" id="GO:0005886">
    <property type="term" value="C:plasma membrane"/>
    <property type="evidence" value="ECO:0007669"/>
    <property type="project" value="UniProtKB-SubCell"/>
</dbReference>
<dbReference type="InterPro" id="IPR010559">
    <property type="entry name" value="Sig_transdc_His_kin_internal"/>
</dbReference>
<dbReference type="PANTHER" id="PTHR34220:SF11">
    <property type="entry name" value="SENSOR PROTEIN KINASE HPTS"/>
    <property type="match status" value="1"/>
</dbReference>
<dbReference type="PANTHER" id="PTHR34220">
    <property type="entry name" value="SENSOR HISTIDINE KINASE YPDA"/>
    <property type="match status" value="1"/>
</dbReference>
<dbReference type="Pfam" id="PF00672">
    <property type="entry name" value="HAMP"/>
    <property type="match status" value="1"/>
</dbReference>
<keyword evidence="8" id="KW-0547">Nucleotide-binding</keyword>
<evidence type="ECO:0000256" key="9">
    <source>
        <dbReference type="ARBA" id="ARBA00022777"/>
    </source>
</evidence>
<evidence type="ECO:0000313" key="18">
    <source>
        <dbReference type="Proteomes" id="UP000606720"/>
    </source>
</evidence>
<evidence type="ECO:0000256" key="6">
    <source>
        <dbReference type="ARBA" id="ARBA00022679"/>
    </source>
</evidence>
<keyword evidence="13 14" id="KW-0472">Membrane</keyword>
<dbReference type="InterPro" id="IPR003660">
    <property type="entry name" value="HAMP_dom"/>
</dbReference>
<dbReference type="PROSITE" id="PS50885">
    <property type="entry name" value="HAMP"/>
    <property type="match status" value="1"/>
</dbReference>
<dbReference type="Proteomes" id="UP000606720">
    <property type="component" value="Unassembled WGS sequence"/>
</dbReference>
<proteinExistence type="predicted"/>
<dbReference type="InterPro" id="IPR036890">
    <property type="entry name" value="HATPase_C_sf"/>
</dbReference>
<evidence type="ECO:0000259" key="15">
    <source>
        <dbReference type="PROSITE" id="PS50109"/>
    </source>
</evidence>
<feature type="transmembrane region" description="Helical" evidence="14">
    <location>
        <begin position="310"/>
        <end position="330"/>
    </location>
</feature>
<organism evidence="17 18">
    <name type="scientific">Roseburia zhanii</name>
    <dbReference type="NCBI Taxonomy" id="2763064"/>
    <lineage>
        <taxon>Bacteria</taxon>
        <taxon>Bacillati</taxon>
        <taxon>Bacillota</taxon>
        <taxon>Clostridia</taxon>
        <taxon>Lachnospirales</taxon>
        <taxon>Lachnospiraceae</taxon>
        <taxon>Roseburia</taxon>
    </lineage>
</organism>
<protein>
    <recommendedName>
        <fullName evidence="3">histidine kinase</fullName>
        <ecNumber evidence="3">2.7.13.3</ecNumber>
    </recommendedName>
</protein>
<evidence type="ECO:0000313" key="17">
    <source>
        <dbReference type="EMBL" id="MBC5713613.1"/>
    </source>
</evidence>
<dbReference type="GO" id="GO:0000155">
    <property type="term" value="F:phosphorelay sensor kinase activity"/>
    <property type="evidence" value="ECO:0007669"/>
    <property type="project" value="InterPro"/>
</dbReference>
<keyword evidence="12" id="KW-0902">Two-component regulatory system</keyword>
<evidence type="ECO:0000256" key="3">
    <source>
        <dbReference type="ARBA" id="ARBA00012438"/>
    </source>
</evidence>
<feature type="transmembrane region" description="Helical" evidence="14">
    <location>
        <begin position="21"/>
        <end position="39"/>
    </location>
</feature>
<keyword evidence="5" id="KW-0597">Phosphoprotein</keyword>
<keyword evidence="6" id="KW-0808">Transferase</keyword>
<feature type="domain" description="Histidine kinase" evidence="15">
    <location>
        <begin position="374"/>
        <end position="599"/>
    </location>
</feature>
<evidence type="ECO:0000256" key="13">
    <source>
        <dbReference type="ARBA" id="ARBA00023136"/>
    </source>
</evidence>
<evidence type="ECO:0000256" key="14">
    <source>
        <dbReference type="SAM" id="Phobius"/>
    </source>
</evidence>
<evidence type="ECO:0000256" key="2">
    <source>
        <dbReference type="ARBA" id="ARBA00004651"/>
    </source>
</evidence>
<dbReference type="SMART" id="SM00387">
    <property type="entry name" value="HATPase_c"/>
    <property type="match status" value="1"/>
</dbReference>
<dbReference type="RefSeq" id="WP_186866517.1">
    <property type="nucleotide sequence ID" value="NZ_JACOPH010000003.1"/>
</dbReference>
<dbReference type="Pfam" id="PF06580">
    <property type="entry name" value="His_kinase"/>
    <property type="match status" value="1"/>
</dbReference>
<dbReference type="SUPFAM" id="SSF158472">
    <property type="entry name" value="HAMP domain-like"/>
    <property type="match status" value="1"/>
</dbReference>
<keyword evidence="4" id="KW-1003">Cell membrane</keyword>
<keyword evidence="18" id="KW-1185">Reference proteome</keyword>